<sequence length="493" mass="53913">MTRRPTVAIALLVAVVLAGCTVGYQPGLPDRPTSPTEEHLGTYDGYRYDETIEIDQSDGLTDRETEAVVSRAMARVQLLRGLRFEEDVEVELLTREAFREEYDDVWRAPDEDVRALDNAQYEALFLVGPDEDVVDVRRGNRGGTVLGFYQPSTERLVIVSGNDPATLDDELTLAHELVHALQDQHFDLGSIEATTLDGTNARNGLIEGDASVVEQAYERNCETGEWQCVETDVSSGGGLSPDFHWGVYFLGFFPYAEGPTFIDHHREAGGWDTVDRMYDEYPTTSAEIVRPASYGTDAYGDVIVRDRHDGGWERVRVENGSDAASVGRAGLATMFAYTAYAGDSPSVVDREAFRNAGADGLDSTRPYTYDVPYTEGWYGDRLHAYERNGETAHVWNVTFDDAESARVFAEGYGRVAAHWDGERADKPAGGTVWTFDELGRFDGAVWIDRDGNAVTVVKAPSVSALGEVYAPAAADGTGAQPSTRAPPASAVAD</sequence>
<proteinExistence type="predicted"/>
<evidence type="ECO:0000313" key="3">
    <source>
        <dbReference type="Proteomes" id="UP000308037"/>
    </source>
</evidence>
<name>A0A4U5JA52_9EURY</name>
<dbReference type="AlphaFoldDB" id="A0A4U5JA52"/>
<dbReference type="EMBL" id="QKNX01000003">
    <property type="protein sequence ID" value="TKR25684.1"/>
    <property type="molecule type" value="Genomic_DNA"/>
</dbReference>
<evidence type="ECO:0000313" key="2">
    <source>
        <dbReference type="EMBL" id="TKR25684.1"/>
    </source>
</evidence>
<dbReference type="InterPro" id="IPR047792">
    <property type="entry name" value="Hvo_1808-like"/>
</dbReference>
<dbReference type="NCBIfam" id="NF038145">
    <property type="entry name" value="Hvo_1808_fam"/>
    <property type="match status" value="1"/>
</dbReference>
<accession>A0A4U5JA52</accession>
<dbReference type="PROSITE" id="PS51257">
    <property type="entry name" value="PROKAR_LIPOPROTEIN"/>
    <property type="match status" value="1"/>
</dbReference>
<gene>
    <name evidence="2" type="ORF">DM868_09745</name>
</gene>
<dbReference type="OrthoDB" id="85977at2157"/>
<keyword evidence="3" id="KW-1185">Reference proteome</keyword>
<comment type="caution">
    <text evidence="2">The sequence shown here is derived from an EMBL/GenBank/DDBJ whole genome shotgun (WGS) entry which is preliminary data.</text>
</comment>
<dbReference type="Proteomes" id="UP000308037">
    <property type="component" value="Unassembled WGS sequence"/>
</dbReference>
<feature type="region of interest" description="Disordered" evidence="1">
    <location>
        <begin position="473"/>
        <end position="493"/>
    </location>
</feature>
<dbReference type="RefSeq" id="WP_137276691.1">
    <property type="nucleotide sequence ID" value="NZ_QKNX01000003.1"/>
</dbReference>
<organism evidence="2 3">
    <name type="scientific">Natronomonas salsuginis</name>
    <dbReference type="NCBI Taxonomy" id="2217661"/>
    <lineage>
        <taxon>Archaea</taxon>
        <taxon>Methanobacteriati</taxon>
        <taxon>Methanobacteriota</taxon>
        <taxon>Stenosarchaea group</taxon>
        <taxon>Halobacteria</taxon>
        <taxon>Halobacteriales</taxon>
        <taxon>Natronomonadaceae</taxon>
        <taxon>Natronomonas</taxon>
    </lineage>
</organism>
<reference evidence="2 3" key="1">
    <citation type="submission" date="2019-04" db="EMBL/GenBank/DDBJ databases">
        <title>Natronomonas sp. F20-122 a newhaloarchaeon isolated from a saline saltern of Isla Bacuta, Huelva, Spain.</title>
        <authorList>
            <person name="Duran-Viseras A."/>
            <person name="Sanchez-Porro C."/>
            <person name="Ventosa A."/>
        </authorList>
    </citation>
    <scope>NUCLEOTIDE SEQUENCE [LARGE SCALE GENOMIC DNA]</scope>
    <source>
        <strain evidence="2 3">F20-122</strain>
    </source>
</reference>
<protein>
    <submittedName>
        <fullName evidence="2">Uncharacterized protein</fullName>
    </submittedName>
</protein>
<evidence type="ECO:0000256" key="1">
    <source>
        <dbReference type="SAM" id="MobiDB-lite"/>
    </source>
</evidence>